<reference evidence="3" key="1">
    <citation type="submission" date="2014-05" db="EMBL/GenBank/DDBJ databases">
        <title>Complete Genome sequence of Neisseria elongata subsp. glycolytica.</title>
        <authorList>
            <person name="Veyrier F.J."/>
            <person name="Taha M.-K."/>
        </authorList>
    </citation>
    <scope>NUCLEOTIDE SEQUENCE [LARGE SCALE GENOMIC DNA]</scope>
    <source>
        <strain evidence="3">ATCC 29315</strain>
    </source>
</reference>
<keyword evidence="1" id="KW-0812">Transmembrane</keyword>
<organism evidence="2 3">
    <name type="scientific">Neisseria elongata subsp. glycolytica ATCC 29315</name>
    <dbReference type="NCBI Taxonomy" id="546263"/>
    <lineage>
        <taxon>Bacteria</taxon>
        <taxon>Pseudomonadati</taxon>
        <taxon>Pseudomonadota</taxon>
        <taxon>Betaproteobacteria</taxon>
        <taxon>Neisseriales</taxon>
        <taxon>Neisseriaceae</taxon>
        <taxon>Neisseria</taxon>
    </lineage>
</organism>
<gene>
    <name evidence="2" type="ORF">NELON_01435</name>
</gene>
<proteinExistence type="predicted"/>
<dbReference type="HOGENOM" id="CLU_2667294_0_0_4"/>
<accession>A0A0B5CN79</accession>
<keyword evidence="3" id="KW-1185">Reference proteome</keyword>
<feature type="transmembrane region" description="Helical" evidence="1">
    <location>
        <begin position="9"/>
        <end position="28"/>
    </location>
</feature>
<evidence type="ECO:0000313" key="3">
    <source>
        <dbReference type="Proteomes" id="UP000031392"/>
    </source>
</evidence>
<dbReference type="EMBL" id="CP007726">
    <property type="protein sequence ID" value="AJE17676.1"/>
    <property type="molecule type" value="Genomic_DNA"/>
</dbReference>
<protein>
    <submittedName>
        <fullName evidence="2">Uncharacterized protein</fullName>
    </submittedName>
</protein>
<evidence type="ECO:0000256" key="1">
    <source>
        <dbReference type="SAM" id="Phobius"/>
    </source>
</evidence>
<name>A0A0B5CN79_NEIEG</name>
<evidence type="ECO:0000313" key="2">
    <source>
        <dbReference type="EMBL" id="AJE17676.1"/>
    </source>
</evidence>
<sequence length="75" mass="8658">MYVKKYARLLVKVLCMFMHLLIILSLLLPIAKGMHYLGLLLVVPVLKVRAKVHHSLLKSQQKQLVKLPKSMVLRI</sequence>
<dbReference type="Proteomes" id="UP000031392">
    <property type="component" value="Chromosome"/>
</dbReference>
<dbReference type="KEGG" id="nel:NELON_01435"/>
<keyword evidence="1" id="KW-1133">Transmembrane helix</keyword>
<dbReference type="PATRIC" id="fig|546263.7.peg.307"/>
<keyword evidence="1" id="KW-0472">Membrane</keyword>
<dbReference type="AlphaFoldDB" id="A0A0B5CN79"/>
<reference evidence="2 3" key="2">
    <citation type="journal article" date="2015" name="PLoS Genet.">
        <title>Common Cell Shape Evolution of Two Nasopharyngeal Pathogens.</title>
        <authorList>
            <person name="Veyrier F.J."/>
            <person name="Biais N."/>
            <person name="Morales P."/>
            <person name="Belkacem N."/>
            <person name="Guilhen C."/>
            <person name="Ranjeva S."/>
            <person name="Sismeiro O."/>
            <person name="Pehau-Arnaudet G."/>
            <person name="Rocha E.P."/>
            <person name="Werts C."/>
            <person name="Taha M.K."/>
            <person name="Boneca I.G."/>
        </authorList>
    </citation>
    <scope>NUCLEOTIDE SEQUENCE [LARGE SCALE GENOMIC DNA]</scope>
    <source>
        <strain evidence="2 3">ATCC 29315</strain>
    </source>
</reference>